<evidence type="ECO:0000313" key="2">
    <source>
        <dbReference type="Proteomes" id="UP000233556"/>
    </source>
</evidence>
<reference evidence="2" key="1">
    <citation type="submission" date="2017-11" db="EMBL/GenBank/DDBJ databases">
        <authorList>
            <person name="Lima N.C."/>
            <person name="Parody-Merino A.M."/>
            <person name="Battley P.F."/>
            <person name="Fidler A.E."/>
            <person name="Prosdocimi F."/>
        </authorList>
    </citation>
    <scope>NUCLEOTIDE SEQUENCE [LARGE SCALE GENOMIC DNA]</scope>
</reference>
<dbReference type="EMBL" id="KZ505680">
    <property type="protein sequence ID" value="PKU47365.1"/>
    <property type="molecule type" value="Genomic_DNA"/>
</dbReference>
<keyword evidence="2" id="KW-1185">Reference proteome</keyword>
<evidence type="ECO:0000313" key="1">
    <source>
        <dbReference type="EMBL" id="PKU47365.1"/>
    </source>
</evidence>
<organism evidence="1 2">
    <name type="scientific">Limosa lapponica baueri</name>
    <dbReference type="NCBI Taxonomy" id="1758121"/>
    <lineage>
        <taxon>Eukaryota</taxon>
        <taxon>Metazoa</taxon>
        <taxon>Chordata</taxon>
        <taxon>Craniata</taxon>
        <taxon>Vertebrata</taxon>
        <taxon>Euteleostomi</taxon>
        <taxon>Archelosauria</taxon>
        <taxon>Archosauria</taxon>
        <taxon>Dinosauria</taxon>
        <taxon>Saurischia</taxon>
        <taxon>Theropoda</taxon>
        <taxon>Coelurosauria</taxon>
        <taxon>Aves</taxon>
        <taxon>Neognathae</taxon>
        <taxon>Neoaves</taxon>
        <taxon>Charadriiformes</taxon>
        <taxon>Scolopacidae</taxon>
        <taxon>Limosa</taxon>
    </lineage>
</organism>
<reference evidence="2" key="2">
    <citation type="submission" date="2017-12" db="EMBL/GenBank/DDBJ databases">
        <title>Genome sequence of the Bar-tailed Godwit (Limosa lapponica baueri).</title>
        <authorList>
            <person name="Lima N.C.B."/>
            <person name="Parody-Merino A.M."/>
            <person name="Battley P.F."/>
            <person name="Fidler A.E."/>
            <person name="Prosdocimi F."/>
        </authorList>
    </citation>
    <scope>NUCLEOTIDE SEQUENCE [LARGE SCALE GENOMIC DNA]</scope>
</reference>
<accession>A0A2I0UMU9</accession>
<protein>
    <recommendedName>
        <fullName evidence="3">Rna-directed dna polymerase from mobile element jockey-like</fullName>
    </recommendedName>
</protein>
<dbReference type="AlphaFoldDB" id="A0A2I0UMU9"/>
<dbReference type="Proteomes" id="UP000233556">
    <property type="component" value="Unassembled WGS sequence"/>
</dbReference>
<evidence type="ECO:0008006" key="3">
    <source>
        <dbReference type="Google" id="ProtNLM"/>
    </source>
</evidence>
<name>A0A2I0UMU9_LIMLA</name>
<dbReference type="OrthoDB" id="276744at2759"/>
<gene>
    <name evidence="1" type="ORF">llap_2332</name>
</gene>
<sequence length="129" mass="15135">MRMIRRLEHLSYKNRLRELGLFSLEKRKLRGDLMAAFQNLKGAYKKAGEGLFARACSDRMRGNGFKLEQGSGLTSWRLQKFSSFMHKNLSCRKRYAKEATAFLEPSRKSKDLEGKILKSYIHMIEYYNT</sequence>
<proteinExistence type="predicted"/>